<organism evidence="2 3">
    <name type="scientific">Roseovarius marisflavi</name>
    <dbReference type="NCBI Taxonomy" id="1054996"/>
    <lineage>
        <taxon>Bacteria</taxon>
        <taxon>Pseudomonadati</taxon>
        <taxon>Pseudomonadota</taxon>
        <taxon>Alphaproteobacteria</taxon>
        <taxon>Rhodobacterales</taxon>
        <taxon>Roseobacteraceae</taxon>
        <taxon>Roseovarius</taxon>
    </lineage>
</organism>
<feature type="chain" id="PRO_5012093540" evidence="1">
    <location>
        <begin position="19"/>
        <end position="181"/>
    </location>
</feature>
<accession>A0A1M6ZWA0</accession>
<dbReference type="AlphaFoldDB" id="A0A1M6ZWA0"/>
<dbReference type="OrthoDB" id="2237472at2"/>
<dbReference type="Proteomes" id="UP000184191">
    <property type="component" value="Unassembled WGS sequence"/>
</dbReference>
<dbReference type="STRING" id="1054996.SAMN05444414_11178"/>
<protein>
    <submittedName>
        <fullName evidence="2">Phosphohistidine phosphatase SixA</fullName>
    </submittedName>
</protein>
<sequence>MRFLLTVYLCLFAGFASADDLSALKQPGVVALMRHALAPGTGDPSDFALGDCATQRNLDARGRDQARRTGQALRAAGVTFGQIWTSQWCRTRDTAHLLNLGEVTEQPTLNSFYAGQGDAKAQTEQTLELIQSLPTDARLLIVTHQVNITALTGLGVSSGEIIIARRTPEGLAVSGRFMIAP</sequence>
<dbReference type="RefSeq" id="WP_073198204.1">
    <property type="nucleotide sequence ID" value="NZ_FRBN01000011.1"/>
</dbReference>
<evidence type="ECO:0000256" key="1">
    <source>
        <dbReference type="SAM" id="SignalP"/>
    </source>
</evidence>
<evidence type="ECO:0000313" key="2">
    <source>
        <dbReference type="EMBL" id="SHL34625.1"/>
    </source>
</evidence>
<keyword evidence="3" id="KW-1185">Reference proteome</keyword>
<dbReference type="CDD" id="cd07040">
    <property type="entry name" value="HP"/>
    <property type="match status" value="1"/>
</dbReference>
<evidence type="ECO:0000313" key="3">
    <source>
        <dbReference type="Proteomes" id="UP000184191"/>
    </source>
</evidence>
<dbReference type="Pfam" id="PF00300">
    <property type="entry name" value="His_Phos_1"/>
    <property type="match status" value="1"/>
</dbReference>
<dbReference type="Gene3D" id="3.40.50.1240">
    <property type="entry name" value="Phosphoglycerate mutase-like"/>
    <property type="match status" value="1"/>
</dbReference>
<dbReference type="InterPro" id="IPR029033">
    <property type="entry name" value="His_PPase_superfam"/>
</dbReference>
<feature type="signal peptide" evidence="1">
    <location>
        <begin position="1"/>
        <end position="18"/>
    </location>
</feature>
<reference evidence="3" key="1">
    <citation type="submission" date="2016-11" db="EMBL/GenBank/DDBJ databases">
        <authorList>
            <person name="Varghese N."/>
            <person name="Submissions S."/>
        </authorList>
    </citation>
    <scope>NUCLEOTIDE SEQUENCE [LARGE SCALE GENOMIC DNA]</scope>
    <source>
        <strain evidence="3">DSM 29327</strain>
    </source>
</reference>
<gene>
    <name evidence="2" type="ORF">SAMN05444414_11178</name>
</gene>
<keyword evidence="1" id="KW-0732">Signal</keyword>
<name>A0A1M6ZWA0_9RHOB</name>
<dbReference type="InterPro" id="IPR013078">
    <property type="entry name" value="His_Pase_superF_clade-1"/>
</dbReference>
<dbReference type="SUPFAM" id="SSF53254">
    <property type="entry name" value="Phosphoglycerate mutase-like"/>
    <property type="match status" value="1"/>
</dbReference>
<dbReference type="EMBL" id="FRBN01000011">
    <property type="protein sequence ID" value="SHL34625.1"/>
    <property type="molecule type" value="Genomic_DNA"/>
</dbReference>
<proteinExistence type="predicted"/>